<sequence>MNLYVHQENQQMLWDVMNKVHLIQSFFQSYPPDQKEKWFKSVIQMFYEKYSGKNITYVELQQINQETISYILNTIQEKLQPARPIVAPTPSFAFQPPAPPSLAVPTRDNDKEALLNKQFELRQKDYSSALDRPTPEAPSFLEKEEDTAISNMDELIEIQRRLREQDYQKYAPPPPIKIVEEGAERITMSRVPDEQMVYENTTPTTKKNVTWEPEVRGSHVGDELNSLKAMISDLSSVISVLTRDVSYIKQHIDTSALNQHS</sequence>
<name>A0A6C0I4K6_9ZZZZ</name>
<dbReference type="EMBL" id="MN740100">
    <property type="protein sequence ID" value="QHT87722.1"/>
    <property type="molecule type" value="Genomic_DNA"/>
</dbReference>
<evidence type="ECO:0000313" key="1">
    <source>
        <dbReference type="EMBL" id="QHT87722.1"/>
    </source>
</evidence>
<protein>
    <submittedName>
        <fullName evidence="1">Uncharacterized protein</fullName>
    </submittedName>
</protein>
<organism evidence="1">
    <name type="scientific">viral metagenome</name>
    <dbReference type="NCBI Taxonomy" id="1070528"/>
    <lineage>
        <taxon>unclassified sequences</taxon>
        <taxon>metagenomes</taxon>
        <taxon>organismal metagenomes</taxon>
    </lineage>
</organism>
<dbReference type="AlphaFoldDB" id="A0A6C0I4K6"/>
<accession>A0A6C0I4K6</accession>
<proteinExistence type="predicted"/>
<reference evidence="1" key="1">
    <citation type="journal article" date="2020" name="Nature">
        <title>Giant virus diversity and host interactions through global metagenomics.</title>
        <authorList>
            <person name="Schulz F."/>
            <person name="Roux S."/>
            <person name="Paez-Espino D."/>
            <person name="Jungbluth S."/>
            <person name="Walsh D.A."/>
            <person name="Denef V.J."/>
            <person name="McMahon K.D."/>
            <person name="Konstantinidis K.T."/>
            <person name="Eloe-Fadrosh E.A."/>
            <person name="Kyrpides N.C."/>
            <person name="Woyke T."/>
        </authorList>
    </citation>
    <scope>NUCLEOTIDE SEQUENCE</scope>
    <source>
        <strain evidence="1">GVMAG-M-3300023184-190</strain>
    </source>
</reference>